<accession>A0A1I1US80</accession>
<dbReference type="PANTHER" id="PTHR22617:SF23">
    <property type="entry name" value="CHEMOTAXIS PROTEIN CHEW"/>
    <property type="match status" value="1"/>
</dbReference>
<dbReference type="InterPro" id="IPR002545">
    <property type="entry name" value="CheW-lke_dom"/>
</dbReference>
<keyword evidence="4" id="KW-1185">Reference proteome</keyword>
<evidence type="ECO:0000259" key="2">
    <source>
        <dbReference type="PROSITE" id="PS50851"/>
    </source>
</evidence>
<dbReference type="Gene3D" id="2.30.30.40">
    <property type="entry name" value="SH3 Domains"/>
    <property type="match status" value="1"/>
</dbReference>
<dbReference type="AlphaFoldDB" id="A0A1I1US80"/>
<gene>
    <name evidence="3" type="ORF">SAMN04515678_102445</name>
</gene>
<feature type="domain" description="CheW-like" evidence="2">
    <location>
        <begin position="12"/>
        <end position="156"/>
    </location>
</feature>
<evidence type="ECO:0000313" key="4">
    <source>
        <dbReference type="Proteomes" id="UP000325289"/>
    </source>
</evidence>
<dbReference type="InterPro" id="IPR039315">
    <property type="entry name" value="CheW"/>
</dbReference>
<dbReference type="RefSeq" id="WP_149754809.1">
    <property type="nucleotide sequence ID" value="NZ_FOMS01000002.1"/>
</dbReference>
<name>A0A1I1US80_9RHOB</name>
<dbReference type="EMBL" id="FOMS01000002">
    <property type="protein sequence ID" value="SFD72528.1"/>
    <property type="molecule type" value="Genomic_DNA"/>
</dbReference>
<protein>
    <submittedName>
        <fullName evidence="3">Purine-binding chemotaxis protein CheW</fullName>
    </submittedName>
</protein>
<dbReference type="OrthoDB" id="3291462at2"/>
<evidence type="ECO:0000256" key="1">
    <source>
        <dbReference type="SAM" id="MobiDB-lite"/>
    </source>
</evidence>
<dbReference type="SUPFAM" id="SSF50341">
    <property type="entry name" value="CheW-like"/>
    <property type="match status" value="1"/>
</dbReference>
<organism evidence="3 4">
    <name type="scientific">Roseivivax sediminis</name>
    <dbReference type="NCBI Taxonomy" id="936889"/>
    <lineage>
        <taxon>Bacteria</taxon>
        <taxon>Pseudomonadati</taxon>
        <taxon>Pseudomonadota</taxon>
        <taxon>Alphaproteobacteria</taxon>
        <taxon>Rhodobacterales</taxon>
        <taxon>Roseobacteraceae</taxon>
        <taxon>Roseivivax</taxon>
    </lineage>
</organism>
<feature type="region of interest" description="Disordered" evidence="1">
    <location>
        <begin position="161"/>
        <end position="182"/>
    </location>
</feature>
<dbReference type="PANTHER" id="PTHR22617">
    <property type="entry name" value="CHEMOTAXIS SENSOR HISTIDINE KINASE-RELATED"/>
    <property type="match status" value="1"/>
</dbReference>
<dbReference type="GO" id="GO:0005829">
    <property type="term" value="C:cytosol"/>
    <property type="evidence" value="ECO:0007669"/>
    <property type="project" value="TreeGrafter"/>
</dbReference>
<dbReference type="Gene3D" id="2.40.50.180">
    <property type="entry name" value="CheA-289, Domain 4"/>
    <property type="match status" value="1"/>
</dbReference>
<reference evidence="3 4" key="1">
    <citation type="submission" date="2016-10" db="EMBL/GenBank/DDBJ databases">
        <authorList>
            <person name="Varghese N."/>
            <person name="Submissions S."/>
        </authorList>
    </citation>
    <scope>NUCLEOTIDE SEQUENCE [LARGE SCALE GENOMIC DNA]</scope>
    <source>
        <strain evidence="4">YIM D21,KCTC 23444,ACCC 10710</strain>
    </source>
</reference>
<dbReference type="GO" id="GO:0006935">
    <property type="term" value="P:chemotaxis"/>
    <property type="evidence" value="ECO:0007669"/>
    <property type="project" value="InterPro"/>
</dbReference>
<dbReference type="SMART" id="SM00260">
    <property type="entry name" value="CheW"/>
    <property type="match status" value="1"/>
</dbReference>
<dbReference type="PROSITE" id="PS50851">
    <property type="entry name" value="CHEW"/>
    <property type="match status" value="1"/>
</dbReference>
<dbReference type="InterPro" id="IPR036061">
    <property type="entry name" value="CheW-like_dom_sf"/>
</dbReference>
<dbReference type="GO" id="GO:0007165">
    <property type="term" value="P:signal transduction"/>
    <property type="evidence" value="ECO:0007669"/>
    <property type="project" value="InterPro"/>
</dbReference>
<dbReference type="Proteomes" id="UP000325289">
    <property type="component" value="Unassembled WGS sequence"/>
</dbReference>
<evidence type="ECO:0000313" key="3">
    <source>
        <dbReference type="EMBL" id="SFD72528.1"/>
    </source>
</evidence>
<dbReference type="Pfam" id="PF01584">
    <property type="entry name" value="CheW"/>
    <property type="match status" value="1"/>
</dbReference>
<proteinExistence type="predicted"/>
<sequence length="182" mass="19199">MTRNARLDAIAGSDVVTFRLGDEVLAVPAAELREVLEPVAITRVPGADDFVSGLLNVRGAVVPLADLRVPLRMPRPAHRADPRILVLELPLAGQVAVVGIVADSVHEVTRLDRGSLQAIPPVGTRWPPRHVAAVGRWAGEFVTIPDLPAIFAEFLSGQNGRPAPAGTSGAAHPTEPEPFGCD</sequence>